<dbReference type="KEGG" id="nmv:NITMOv2_3521"/>
<dbReference type="AlphaFoldDB" id="A0A0K2GG41"/>
<name>A0A0K2GG41_NITMO</name>
<dbReference type="PATRIC" id="fig|42253.5.peg.3472"/>
<gene>
    <name evidence="2" type="ORF">NITMOv2_3521</name>
</gene>
<dbReference type="SUPFAM" id="SSF53335">
    <property type="entry name" value="S-adenosyl-L-methionine-dependent methyltransferases"/>
    <property type="match status" value="1"/>
</dbReference>
<dbReference type="InterPro" id="IPR029063">
    <property type="entry name" value="SAM-dependent_MTases_sf"/>
</dbReference>
<dbReference type="RefSeq" id="WP_053380851.1">
    <property type="nucleotide sequence ID" value="NZ_CP011801.1"/>
</dbReference>
<evidence type="ECO:0000313" key="2">
    <source>
        <dbReference type="EMBL" id="ALA59913.1"/>
    </source>
</evidence>
<evidence type="ECO:0000313" key="3">
    <source>
        <dbReference type="Proteomes" id="UP000069205"/>
    </source>
</evidence>
<evidence type="ECO:0000259" key="1">
    <source>
        <dbReference type="Pfam" id="PF08241"/>
    </source>
</evidence>
<dbReference type="InterPro" id="IPR013216">
    <property type="entry name" value="Methyltransf_11"/>
</dbReference>
<protein>
    <recommendedName>
        <fullName evidence="1">Methyltransferase type 11 domain-containing protein</fullName>
    </recommendedName>
</protein>
<proteinExistence type="predicted"/>
<dbReference type="Gene3D" id="3.40.50.150">
    <property type="entry name" value="Vaccinia Virus protein VP39"/>
    <property type="match status" value="1"/>
</dbReference>
<accession>A0A0K2GG41</accession>
<keyword evidence="3" id="KW-1185">Reference proteome</keyword>
<dbReference type="STRING" id="42253.NITMOv2_3521"/>
<feature type="domain" description="Methyltransferase type 11" evidence="1">
    <location>
        <begin position="33"/>
        <end position="96"/>
    </location>
</feature>
<dbReference type="EMBL" id="CP011801">
    <property type="protein sequence ID" value="ALA59913.1"/>
    <property type="molecule type" value="Genomic_DNA"/>
</dbReference>
<sequence length="256" mass="29460">MKQLPLWKRPYGARRILDIGAGHNPYHGATHLLEIDAEEGRERGMQRLCVPESAVLTIGDVEALPYRSASFDFVYASHILEHVDNPLGACEEIMRVGTAGYVETPSPFLEQGLAMHDMQSPEQWIHKWFVFVIEGNRLVFEPKTADEVVRFCSCRAGEFMKDFYAGVDFPEAQHCFPGRAKRTALYWHRTWVPEVRMTMADCRKTGRECRFVGMARALVASGNDVFRAPRLLRLRRRFPDCARIFRAHGYRSLFIH</sequence>
<dbReference type="OrthoDB" id="3206826at2"/>
<reference evidence="2 3" key="1">
    <citation type="journal article" date="2015" name="Proc. Natl. Acad. Sci. U.S.A.">
        <title>Expanded metabolic versatility of ubiquitous nitrite-oxidizing bacteria from the genus Nitrospira.</title>
        <authorList>
            <person name="Koch H."/>
            <person name="Lucker S."/>
            <person name="Albertsen M."/>
            <person name="Kitzinger K."/>
            <person name="Herbold C."/>
            <person name="Spieck E."/>
            <person name="Nielsen P.H."/>
            <person name="Wagner M."/>
            <person name="Daims H."/>
        </authorList>
    </citation>
    <scope>NUCLEOTIDE SEQUENCE [LARGE SCALE GENOMIC DNA]</scope>
    <source>
        <strain evidence="2 3">NSP M-1</strain>
    </source>
</reference>
<dbReference type="Proteomes" id="UP000069205">
    <property type="component" value="Chromosome"/>
</dbReference>
<dbReference type="GO" id="GO:0008757">
    <property type="term" value="F:S-adenosylmethionine-dependent methyltransferase activity"/>
    <property type="evidence" value="ECO:0007669"/>
    <property type="project" value="InterPro"/>
</dbReference>
<dbReference type="Pfam" id="PF08241">
    <property type="entry name" value="Methyltransf_11"/>
    <property type="match status" value="1"/>
</dbReference>
<organism evidence="2 3">
    <name type="scientific">Nitrospira moscoviensis</name>
    <dbReference type="NCBI Taxonomy" id="42253"/>
    <lineage>
        <taxon>Bacteria</taxon>
        <taxon>Pseudomonadati</taxon>
        <taxon>Nitrospirota</taxon>
        <taxon>Nitrospiria</taxon>
        <taxon>Nitrospirales</taxon>
        <taxon>Nitrospiraceae</taxon>
        <taxon>Nitrospira</taxon>
    </lineage>
</organism>